<feature type="transmembrane region" description="Helical" evidence="7">
    <location>
        <begin position="12"/>
        <end position="35"/>
    </location>
</feature>
<dbReference type="STRING" id="688269.Theth_1534"/>
<dbReference type="Pfam" id="PF00950">
    <property type="entry name" value="ABC-3"/>
    <property type="match status" value="1"/>
</dbReference>
<dbReference type="HOGENOM" id="CLU_028808_3_0_0"/>
<name>F7YU05_9THEM</name>
<sequence precursor="true">MNMLADLVKYEFLRTAILGTTLVSVLSAFVSPIVVYRKMEFIGDGVAHATFAGLAVASILSLSPIPLVTVTSVVFAAFVWYFSKKGKFSESSTIGTLLPVFMALGVITLSKSKSYTTDLSSFLFGNVLLINKSDIVFAFIVFSLTLIFYLFLWKDLIYYLADEKASQFYGINVNLLSLLIMILVSLTVVTTVKISGIILMGTYIVMPGVFAKTVSKNLREILPSSILFSTINSLVGFILAYHFDLPPGPTIALTSFASLAVAILICRR</sequence>
<feature type="transmembrane region" description="Helical" evidence="7">
    <location>
        <begin position="55"/>
        <end position="82"/>
    </location>
</feature>
<dbReference type="Proteomes" id="UP000006804">
    <property type="component" value="Chromosome"/>
</dbReference>
<evidence type="ECO:0000256" key="4">
    <source>
        <dbReference type="ARBA" id="ARBA00022989"/>
    </source>
</evidence>
<dbReference type="Gene3D" id="1.10.3470.10">
    <property type="entry name" value="ABC transporter involved in vitamin B12 uptake, BtuC"/>
    <property type="match status" value="1"/>
</dbReference>
<dbReference type="GO" id="GO:0043190">
    <property type="term" value="C:ATP-binding cassette (ABC) transporter complex"/>
    <property type="evidence" value="ECO:0007669"/>
    <property type="project" value="InterPro"/>
</dbReference>
<dbReference type="CDD" id="cd06550">
    <property type="entry name" value="TM_ABC_iron-siderophores_like"/>
    <property type="match status" value="1"/>
</dbReference>
<dbReference type="GO" id="GO:0055085">
    <property type="term" value="P:transmembrane transport"/>
    <property type="evidence" value="ECO:0007669"/>
    <property type="project" value="InterPro"/>
</dbReference>
<comment type="subcellular location">
    <subcellularLocation>
        <location evidence="6">Cell membrane</location>
        <topology evidence="6">Multi-pass membrane protein</topology>
    </subcellularLocation>
    <subcellularLocation>
        <location evidence="1">Membrane</location>
        <topology evidence="1">Multi-pass membrane protein</topology>
    </subcellularLocation>
</comment>
<protein>
    <submittedName>
        <fullName evidence="8">ABC-3 protein</fullName>
    </submittedName>
</protein>
<evidence type="ECO:0000256" key="2">
    <source>
        <dbReference type="ARBA" id="ARBA00008034"/>
    </source>
</evidence>
<evidence type="ECO:0000256" key="5">
    <source>
        <dbReference type="ARBA" id="ARBA00023136"/>
    </source>
</evidence>
<keyword evidence="6" id="KW-0813">Transport</keyword>
<feature type="transmembrane region" description="Helical" evidence="7">
    <location>
        <begin position="194"/>
        <end position="214"/>
    </location>
</feature>
<evidence type="ECO:0000313" key="9">
    <source>
        <dbReference type="Proteomes" id="UP000006804"/>
    </source>
</evidence>
<dbReference type="EMBL" id="CP002351">
    <property type="protein sequence ID" value="AEH51587.1"/>
    <property type="molecule type" value="Genomic_DNA"/>
</dbReference>
<dbReference type="PATRIC" id="fig|688269.3.peg.1583"/>
<comment type="similarity">
    <text evidence="2 6">Belongs to the ABC-3 integral membrane protein family.</text>
</comment>
<dbReference type="AlphaFoldDB" id="F7YU05"/>
<dbReference type="PANTHER" id="PTHR30477:SF0">
    <property type="entry name" value="METAL TRANSPORT SYSTEM MEMBRANE PROTEIN TM_0125-RELATED"/>
    <property type="match status" value="1"/>
</dbReference>
<dbReference type="KEGG" id="tta:Theth_1534"/>
<keyword evidence="5 7" id="KW-0472">Membrane</keyword>
<dbReference type="eggNOG" id="COG1108">
    <property type="taxonomic scope" value="Bacteria"/>
</dbReference>
<accession>F7YU05</accession>
<keyword evidence="4 7" id="KW-1133">Transmembrane helix</keyword>
<dbReference type="InterPro" id="IPR001626">
    <property type="entry name" value="ABC_TroCD"/>
</dbReference>
<organism evidence="8 9">
    <name type="scientific">Pseudothermotoga thermarum DSM 5069</name>
    <dbReference type="NCBI Taxonomy" id="688269"/>
    <lineage>
        <taxon>Bacteria</taxon>
        <taxon>Thermotogati</taxon>
        <taxon>Thermotogota</taxon>
        <taxon>Thermotogae</taxon>
        <taxon>Thermotogales</taxon>
        <taxon>Thermotogaceae</taxon>
        <taxon>Pseudothermotoga</taxon>
    </lineage>
</organism>
<evidence type="ECO:0000256" key="6">
    <source>
        <dbReference type="RuleBase" id="RU003943"/>
    </source>
</evidence>
<feature type="transmembrane region" description="Helical" evidence="7">
    <location>
        <begin position="135"/>
        <end position="156"/>
    </location>
</feature>
<evidence type="ECO:0000313" key="8">
    <source>
        <dbReference type="EMBL" id="AEH51587.1"/>
    </source>
</evidence>
<feature type="transmembrane region" description="Helical" evidence="7">
    <location>
        <begin position="249"/>
        <end position="266"/>
    </location>
</feature>
<keyword evidence="3 6" id="KW-0812">Transmembrane</keyword>
<feature type="transmembrane region" description="Helical" evidence="7">
    <location>
        <begin position="226"/>
        <end position="243"/>
    </location>
</feature>
<proteinExistence type="inferred from homology"/>
<evidence type="ECO:0000256" key="1">
    <source>
        <dbReference type="ARBA" id="ARBA00004141"/>
    </source>
</evidence>
<dbReference type="PANTHER" id="PTHR30477">
    <property type="entry name" value="ABC-TRANSPORTER METAL-BINDING PROTEIN"/>
    <property type="match status" value="1"/>
</dbReference>
<keyword evidence="9" id="KW-1185">Reference proteome</keyword>
<dbReference type="InterPro" id="IPR037294">
    <property type="entry name" value="ABC_BtuC-like"/>
</dbReference>
<evidence type="ECO:0000256" key="7">
    <source>
        <dbReference type="SAM" id="Phobius"/>
    </source>
</evidence>
<reference evidence="8 9" key="1">
    <citation type="submission" date="2010-11" db="EMBL/GenBank/DDBJ databases">
        <title>The complete genome of Thermotoga thermarum DSM 5069.</title>
        <authorList>
            <consortium name="US DOE Joint Genome Institute (JGI-PGF)"/>
            <person name="Lucas S."/>
            <person name="Copeland A."/>
            <person name="Lapidus A."/>
            <person name="Bruce D."/>
            <person name="Goodwin L."/>
            <person name="Pitluck S."/>
            <person name="Kyrpides N."/>
            <person name="Mavromatis K."/>
            <person name="Ivanova N."/>
            <person name="Zeytun A."/>
            <person name="Brettin T."/>
            <person name="Detter J.C."/>
            <person name="Tapia R."/>
            <person name="Han C."/>
            <person name="Land M."/>
            <person name="Hauser L."/>
            <person name="Markowitz V."/>
            <person name="Cheng J.-F."/>
            <person name="Hugenholtz P."/>
            <person name="Woyke T."/>
            <person name="Wu D."/>
            <person name="Spring S."/>
            <person name="Schroeder M."/>
            <person name="Brambilla E."/>
            <person name="Klenk H.-P."/>
            <person name="Eisen J.A."/>
        </authorList>
    </citation>
    <scope>NUCLEOTIDE SEQUENCE [LARGE SCALE GENOMIC DNA]</scope>
    <source>
        <strain evidence="8 9">DSM 5069</strain>
    </source>
</reference>
<dbReference type="SUPFAM" id="SSF81345">
    <property type="entry name" value="ABC transporter involved in vitamin B12 uptake, BtuC"/>
    <property type="match status" value="1"/>
</dbReference>
<evidence type="ECO:0000256" key="3">
    <source>
        <dbReference type="ARBA" id="ARBA00022692"/>
    </source>
</evidence>
<feature type="transmembrane region" description="Helical" evidence="7">
    <location>
        <begin position="94"/>
        <end position="115"/>
    </location>
</feature>
<feature type="transmembrane region" description="Helical" evidence="7">
    <location>
        <begin position="168"/>
        <end position="188"/>
    </location>
</feature>
<dbReference type="GO" id="GO:0010043">
    <property type="term" value="P:response to zinc ion"/>
    <property type="evidence" value="ECO:0007669"/>
    <property type="project" value="TreeGrafter"/>
</dbReference>
<gene>
    <name evidence="8" type="ORF">Theth_1534</name>
</gene>